<dbReference type="InterPro" id="IPR001810">
    <property type="entry name" value="F-box_dom"/>
</dbReference>
<evidence type="ECO:0000259" key="2">
    <source>
        <dbReference type="PROSITE" id="PS50181"/>
    </source>
</evidence>
<dbReference type="Gene3D" id="1.20.1280.50">
    <property type="match status" value="1"/>
</dbReference>
<dbReference type="Gene3D" id="3.80.10.10">
    <property type="entry name" value="Ribonuclease Inhibitor"/>
    <property type="match status" value="1"/>
</dbReference>
<dbReference type="InterPro" id="IPR053781">
    <property type="entry name" value="F-box_AtFBL13-like"/>
</dbReference>
<protein>
    <recommendedName>
        <fullName evidence="2">F-box domain-containing protein</fullName>
    </recommendedName>
</protein>
<proteinExistence type="predicted"/>
<evidence type="ECO:0000256" key="1">
    <source>
        <dbReference type="SAM" id="MobiDB-lite"/>
    </source>
</evidence>
<dbReference type="InterPro" id="IPR036047">
    <property type="entry name" value="F-box-like_dom_sf"/>
</dbReference>
<feature type="region of interest" description="Disordered" evidence="1">
    <location>
        <begin position="1"/>
        <end position="22"/>
    </location>
</feature>
<gene>
    <name evidence="3" type="ORF">TSUD_65020</name>
</gene>
<dbReference type="SUPFAM" id="SSF81383">
    <property type="entry name" value="F-box domain"/>
    <property type="match status" value="1"/>
</dbReference>
<dbReference type="PROSITE" id="PS50181">
    <property type="entry name" value="FBOX"/>
    <property type="match status" value="1"/>
</dbReference>
<evidence type="ECO:0000313" key="3">
    <source>
        <dbReference type="EMBL" id="GAU29467.1"/>
    </source>
</evidence>
<dbReference type="CDD" id="cd22160">
    <property type="entry name" value="F-box_AtFBL13-like"/>
    <property type="match status" value="1"/>
</dbReference>
<dbReference type="InterPro" id="IPR032675">
    <property type="entry name" value="LRR_dom_sf"/>
</dbReference>
<name>A0A2Z6NIC8_TRISU</name>
<dbReference type="SMART" id="SM00256">
    <property type="entry name" value="FBOX"/>
    <property type="match status" value="1"/>
</dbReference>
<dbReference type="Proteomes" id="UP000242715">
    <property type="component" value="Unassembled WGS sequence"/>
</dbReference>
<dbReference type="SUPFAM" id="SSF52047">
    <property type="entry name" value="RNI-like"/>
    <property type="match status" value="1"/>
</dbReference>
<dbReference type="PANTHER" id="PTHR32212">
    <property type="entry name" value="CYCLIN-LIKE F-BOX"/>
    <property type="match status" value="1"/>
</dbReference>
<dbReference type="PANTHER" id="PTHR32212:SF269">
    <property type="entry name" value="F-BOX_RNI_FBD-LIKE DOMAIN PROTEIN"/>
    <property type="match status" value="1"/>
</dbReference>
<keyword evidence="4" id="KW-1185">Reference proteome</keyword>
<accession>A0A2Z6NIC8</accession>
<feature type="compositionally biased region" description="Basic and acidic residues" evidence="1">
    <location>
        <begin position="13"/>
        <end position="22"/>
    </location>
</feature>
<dbReference type="AlphaFoldDB" id="A0A2Z6NIC8"/>
<dbReference type="Pfam" id="PF00646">
    <property type="entry name" value="F-box"/>
    <property type="match status" value="1"/>
</dbReference>
<sequence>MSKSLDGVTMIPPEKRARHDNEDSLSELPDCVLLHILSFLNSKYAVQTCVLSTRWRYLWKRIPTLILHSSKFSTMKRFATFVTRILTRRDSSVTLHALDLQRMGIIETKLLKVILNYVCSHNTHIQRLGIDFTADSCPIMSCVSKCRALTSLKLSIHPTCYMTESLFPESLNVPLLTSLDLTHFTFCGGENGCAEPFSAFTKLNSLVISNCKVKDAQILSISSETLVDLIMHSFSFKFPKTKLSTPSLCTFTFTGRPVQKICGNGLSSVRQVNIDAKDFPALMEYALVLLTWLQELVRVESLIVTSTTLQVLSLVPDLLEVKFTTLCNLKSLEVELIPFHYDSLLYMEKAVLKKVAAKSRKEAAKLRKAFKAGLRPSPIPDGIVDFLLQNSPSAKVNITTAHPSSFNLNQVEESVKGVKNISYCSQFAAHASPASAAESASAAVPASAAKLEVKTHDIEMVIA</sequence>
<evidence type="ECO:0000313" key="4">
    <source>
        <dbReference type="Proteomes" id="UP000242715"/>
    </source>
</evidence>
<feature type="domain" description="F-box" evidence="2">
    <location>
        <begin position="22"/>
        <end position="75"/>
    </location>
</feature>
<dbReference type="EMBL" id="DF973397">
    <property type="protein sequence ID" value="GAU29467.1"/>
    <property type="molecule type" value="Genomic_DNA"/>
</dbReference>
<dbReference type="OrthoDB" id="1848700at2759"/>
<organism evidence="3 4">
    <name type="scientific">Trifolium subterraneum</name>
    <name type="common">Subterranean clover</name>
    <dbReference type="NCBI Taxonomy" id="3900"/>
    <lineage>
        <taxon>Eukaryota</taxon>
        <taxon>Viridiplantae</taxon>
        <taxon>Streptophyta</taxon>
        <taxon>Embryophyta</taxon>
        <taxon>Tracheophyta</taxon>
        <taxon>Spermatophyta</taxon>
        <taxon>Magnoliopsida</taxon>
        <taxon>eudicotyledons</taxon>
        <taxon>Gunneridae</taxon>
        <taxon>Pentapetalae</taxon>
        <taxon>rosids</taxon>
        <taxon>fabids</taxon>
        <taxon>Fabales</taxon>
        <taxon>Fabaceae</taxon>
        <taxon>Papilionoideae</taxon>
        <taxon>50 kb inversion clade</taxon>
        <taxon>NPAAA clade</taxon>
        <taxon>Hologalegina</taxon>
        <taxon>IRL clade</taxon>
        <taxon>Trifolieae</taxon>
        <taxon>Trifolium</taxon>
    </lineage>
</organism>
<reference evidence="4" key="1">
    <citation type="journal article" date="2017" name="Front. Plant Sci.">
        <title>Climate Clever Clovers: New Paradigm to Reduce the Environmental Footprint of Ruminants by Breeding Low Methanogenic Forages Utilizing Haplotype Variation.</title>
        <authorList>
            <person name="Kaur P."/>
            <person name="Appels R."/>
            <person name="Bayer P.E."/>
            <person name="Keeble-Gagnere G."/>
            <person name="Wang J."/>
            <person name="Hirakawa H."/>
            <person name="Shirasawa K."/>
            <person name="Vercoe P."/>
            <person name="Stefanova K."/>
            <person name="Durmic Z."/>
            <person name="Nichols P."/>
            <person name="Revell C."/>
            <person name="Isobe S.N."/>
            <person name="Edwards D."/>
            <person name="Erskine W."/>
        </authorList>
    </citation>
    <scope>NUCLEOTIDE SEQUENCE [LARGE SCALE GENOMIC DNA]</scope>
    <source>
        <strain evidence="4">cv. Daliak</strain>
    </source>
</reference>